<evidence type="ECO:0000313" key="8">
    <source>
        <dbReference type="Proteomes" id="UP000273828"/>
    </source>
</evidence>
<dbReference type="InterPro" id="IPR023753">
    <property type="entry name" value="FAD/NAD-binding_dom"/>
</dbReference>
<feature type="domain" description="FAD/NAD(P)-binding" evidence="6">
    <location>
        <begin position="4"/>
        <end position="304"/>
    </location>
</feature>
<comment type="similarity">
    <text evidence="2">Belongs to the NADH dehydrogenase family.</text>
</comment>
<dbReference type="PANTHER" id="PTHR42913">
    <property type="entry name" value="APOPTOSIS-INDUCING FACTOR 1"/>
    <property type="match status" value="1"/>
</dbReference>
<proteinExistence type="inferred from homology"/>
<gene>
    <name evidence="7" type="ORF">EA462_03615</name>
</gene>
<dbReference type="PRINTS" id="PR00368">
    <property type="entry name" value="FADPNR"/>
</dbReference>
<evidence type="ECO:0000256" key="4">
    <source>
        <dbReference type="ARBA" id="ARBA00022827"/>
    </source>
</evidence>
<dbReference type="InterPro" id="IPR051169">
    <property type="entry name" value="NADH-Q_oxidoreductase"/>
</dbReference>
<keyword evidence="4" id="KW-0274">FAD</keyword>
<dbReference type="OrthoDB" id="6639at2157"/>
<evidence type="ECO:0000256" key="3">
    <source>
        <dbReference type="ARBA" id="ARBA00022630"/>
    </source>
</evidence>
<dbReference type="RefSeq" id="WP_124177211.1">
    <property type="nucleotide sequence ID" value="NZ_REFY01000002.1"/>
</dbReference>
<comment type="cofactor">
    <cofactor evidence="1">
        <name>FAD</name>
        <dbReference type="ChEBI" id="CHEBI:57692"/>
    </cofactor>
</comment>
<dbReference type="Proteomes" id="UP000273828">
    <property type="component" value="Unassembled WGS sequence"/>
</dbReference>
<evidence type="ECO:0000256" key="5">
    <source>
        <dbReference type="ARBA" id="ARBA00023002"/>
    </source>
</evidence>
<dbReference type="GO" id="GO:0019646">
    <property type="term" value="P:aerobic electron transport chain"/>
    <property type="evidence" value="ECO:0007669"/>
    <property type="project" value="TreeGrafter"/>
</dbReference>
<evidence type="ECO:0000256" key="1">
    <source>
        <dbReference type="ARBA" id="ARBA00001974"/>
    </source>
</evidence>
<dbReference type="GO" id="GO:0003955">
    <property type="term" value="F:NAD(P)H dehydrogenase (quinone) activity"/>
    <property type="evidence" value="ECO:0007669"/>
    <property type="project" value="TreeGrafter"/>
</dbReference>
<keyword evidence="3" id="KW-0285">Flavoprotein</keyword>
<sequence length="389" mass="42102">MTNNVVVLGAGYAGAGAINTLQSELGGNARLTWIADVDYHLVLHESHRVIRDPTVRSDITFAVDQIADPSTRFIQDEVTGLDVDEQAVELADGDDVDYDYVLVALGTKTAYYGIPGLEEHSRTLKSLDDALEIHDAVKSASQDATRGEPAQVLIGGAGLSGIQTAGEIAEFRDEHRAPIEIHLIEALDEIFPGNDPEIQQALRDLLEDAGVRIHTDDPITEATADHIEFDEGDPLEHDVLVWTGGITGRDALDDADLEKEHNRVNTEANFQTSDERVFAIGDSAIIDQGDQPAPPTAQAAWQAADVVGENIARAIENRPLKTWEYEDKGTVVSVGDEAVAHGVKPAFGVSLPVDTFGGFPAKNLKKMIAARWIADITSWGESRRSWSSL</sequence>
<keyword evidence="5" id="KW-0560">Oxidoreductase</keyword>
<keyword evidence="8" id="KW-1185">Reference proteome</keyword>
<dbReference type="Gene3D" id="3.50.50.100">
    <property type="match status" value="1"/>
</dbReference>
<dbReference type="EMBL" id="REFY01000002">
    <property type="protein sequence ID" value="RQG91098.1"/>
    <property type="molecule type" value="Genomic_DNA"/>
</dbReference>
<evidence type="ECO:0000259" key="6">
    <source>
        <dbReference type="Pfam" id="PF07992"/>
    </source>
</evidence>
<protein>
    <submittedName>
        <fullName evidence="7">NAD(P)/FAD-dependent oxidoreductase</fullName>
    </submittedName>
</protein>
<name>A0A3N6LNX1_9EURY</name>
<dbReference type="SUPFAM" id="SSF51905">
    <property type="entry name" value="FAD/NAD(P)-binding domain"/>
    <property type="match status" value="1"/>
</dbReference>
<dbReference type="PANTHER" id="PTHR42913:SF3">
    <property type="entry name" value="64 KDA MITOCHONDRIAL NADH DEHYDROGENASE (EUROFUNG)"/>
    <property type="match status" value="1"/>
</dbReference>
<evidence type="ECO:0000256" key="2">
    <source>
        <dbReference type="ARBA" id="ARBA00005272"/>
    </source>
</evidence>
<dbReference type="AlphaFoldDB" id="A0A3N6LNX1"/>
<reference evidence="7 8" key="1">
    <citation type="submission" date="2018-10" db="EMBL/GenBank/DDBJ databases">
        <title>Natrarchaeobius chitinivorans gen. nov., sp. nov., and Natrarchaeobius haloalkaliphilus sp. nov., alkaliphilic, chitin-utilizing haloarchaea from hypersaline alkaline lakes.</title>
        <authorList>
            <person name="Sorokin D.Y."/>
            <person name="Elcheninov A.G."/>
            <person name="Kostrikina N.A."/>
            <person name="Bale N.J."/>
            <person name="Sinninghe Damste J.S."/>
            <person name="Khijniak T.V."/>
            <person name="Kublanov I.V."/>
            <person name="Toshchakov S.V."/>
        </authorList>
    </citation>
    <scope>NUCLEOTIDE SEQUENCE [LARGE SCALE GENOMIC DNA]</scope>
    <source>
        <strain evidence="7 8">AArcht-Sl</strain>
    </source>
</reference>
<evidence type="ECO:0000313" key="7">
    <source>
        <dbReference type="EMBL" id="RQG91098.1"/>
    </source>
</evidence>
<dbReference type="InterPro" id="IPR036188">
    <property type="entry name" value="FAD/NAD-bd_sf"/>
</dbReference>
<dbReference type="Pfam" id="PF07992">
    <property type="entry name" value="Pyr_redox_2"/>
    <property type="match status" value="1"/>
</dbReference>
<comment type="caution">
    <text evidence="7">The sequence shown here is derived from an EMBL/GenBank/DDBJ whole genome shotgun (WGS) entry which is preliminary data.</text>
</comment>
<organism evidence="7 8">
    <name type="scientific">Natrarchaeobius halalkaliphilus</name>
    <dbReference type="NCBI Taxonomy" id="1679091"/>
    <lineage>
        <taxon>Archaea</taxon>
        <taxon>Methanobacteriati</taxon>
        <taxon>Methanobacteriota</taxon>
        <taxon>Stenosarchaea group</taxon>
        <taxon>Halobacteria</taxon>
        <taxon>Halobacteriales</taxon>
        <taxon>Natrialbaceae</taxon>
        <taxon>Natrarchaeobius</taxon>
    </lineage>
</organism>
<accession>A0A3N6LNX1</accession>